<dbReference type="InterPro" id="IPR000387">
    <property type="entry name" value="Tyr_Pase_dom"/>
</dbReference>
<dbReference type="InterPro" id="IPR000340">
    <property type="entry name" value="Dual-sp_phosphatase_cat-dom"/>
</dbReference>
<keyword evidence="7" id="KW-1185">Reference proteome</keyword>
<dbReference type="InterPro" id="IPR044212">
    <property type="entry name" value="IBR5-like"/>
</dbReference>
<feature type="region of interest" description="Disordered" evidence="3">
    <location>
        <begin position="255"/>
        <end position="276"/>
    </location>
</feature>
<evidence type="ECO:0000256" key="1">
    <source>
        <dbReference type="ARBA" id="ARBA00022801"/>
    </source>
</evidence>
<evidence type="ECO:0000313" key="6">
    <source>
        <dbReference type="EMBL" id="KAK9818092.1"/>
    </source>
</evidence>
<sequence>MGGKKKREREEACYICGHFHDYEGGEPCSTCGHKLVPTNIQSPSMSAFPTEIIPGFLYLGSYDNAARLELLKALGVTHILNTVPSCQALYKNSFTYLTVASTPPDFEECFRFLETVKDAQQRVLVHCMSGKARSPTVVIGYLMKLRKWRLAESYKWVKDRRPDTQISEDDARRLQGLEVQLLGSSSTGFLQAGAQQSGQQPQGSVPAGPFNWTSWRDAPQPHPPAFLPTASLSFVGTPVGPIVSAAPPSSFVFGAQPATNGSGSAASADEQWAMES</sequence>
<dbReference type="Proteomes" id="UP001489004">
    <property type="component" value="Unassembled WGS sequence"/>
</dbReference>
<dbReference type="Gene3D" id="3.90.190.10">
    <property type="entry name" value="Protein tyrosine phosphatase superfamily"/>
    <property type="match status" value="1"/>
</dbReference>
<accession>A0AAW1QAT0</accession>
<dbReference type="PANTHER" id="PTHR47244:SF1">
    <property type="entry name" value="PROTEIN-TYROSINE-PHOSPHATASE IBR5"/>
    <property type="match status" value="1"/>
</dbReference>
<protein>
    <submittedName>
        <fullName evidence="6">Uncharacterized protein</fullName>
    </submittedName>
</protein>
<dbReference type="GO" id="GO:0009734">
    <property type="term" value="P:auxin-activated signaling pathway"/>
    <property type="evidence" value="ECO:0007669"/>
    <property type="project" value="InterPro"/>
</dbReference>
<dbReference type="SUPFAM" id="SSF52799">
    <property type="entry name" value="(Phosphotyrosine protein) phosphatases II"/>
    <property type="match status" value="1"/>
</dbReference>
<comment type="caution">
    <text evidence="6">The sequence shown here is derived from an EMBL/GenBank/DDBJ whole genome shotgun (WGS) entry which is preliminary data.</text>
</comment>
<dbReference type="GO" id="GO:0033549">
    <property type="term" value="F:MAP kinase phosphatase activity"/>
    <property type="evidence" value="ECO:0007669"/>
    <property type="project" value="InterPro"/>
</dbReference>
<evidence type="ECO:0000259" key="5">
    <source>
        <dbReference type="PROSITE" id="PS50056"/>
    </source>
</evidence>
<dbReference type="PROSITE" id="PS50056">
    <property type="entry name" value="TYR_PHOSPHATASE_2"/>
    <property type="match status" value="1"/>
</dbReference>
<keyword evidence="2" id="KW-0904">Protein phosphatase</keyword>
<dbReference type="InterPro" id="IPR016130">
    <property type="entry name" value="Tyr_Pase_AS"/>
</dbReference>
<reference evidence="6 7" key="1">
    <citation type="journal article" date="2024" name="Nat. Commun.">
        <title>Phylogenomics reveals the evolutionary origins of lichenization in chlorophyte algae.</title>
        <authorList>
            <person name="Puginier C."/>
            <person name="Libourel C."/>
            <person name="Otte J."/>
            <person name="Skaloud P."/>
            <person name="Haon M."/>
            <person name="Grisel S."/>
            <person name="Petersen M."/>
            <person name="Berrin J.G."/>
            <person name="Delaux P.M."/>
            <person name="Dal Grande F."/>
            <person name="Keller J."/>
        </authorList>
    </citation>
    <scope>NUCLEOTIDE SEQUENCE [LARGE SCALE GENOMIC DNA]</scope>
    <source>
        <strain evidence="6 7">SAG 2043</strain>
    </source>
</reference>
<proteinExistence type="predicted"/>
<organism evidence="6 7">
    <name type="scientific">[Myrmecia] bisecta</name>
    <dbReference type="NCBI Taxonomy" id="41462"/>
    <lineage>
        <taxon>Eukaryota</taxon>
        <taxon>Viridiplantae</taxon>
        <taxon>Chlorophyta</taxon>
        <taxon>core chlorophytes</taxon>
        <taxon>Trebouxiophyceae</taxon>
        <taxon>Trebouxiales</taxon>
        <taxon>Trebouxiaceae</taxon>
        <taxon>Myrmecia</taxon>
    </lineage>
</organism>
<evidence type="ECO:0000313" key="7">
    <source>
        <dbReference type="Proteomes" id="UP001489004"/>
    </source>
</evidence>
<evidence type="ECO:0000259" key="4">
    <source>
        <dbReference type="PROSITE" id="PS50054"/>
    </source>
</evidence>
<gene>
    <name evidence="6" type="ORF">WJX72_007127</name>
</gene>
<dbReference type="Pfam" id="PF00782">
    <property type="entry name" value="DSPc"/>
    <property type="match status" value="1"/>
</dbReference>
<evidence type="ECO:0000256" key="3">
    <source>
        <dbReference type="SAM" id="MobiDB-lite"/>
    </source>
</evidence>
<dbReference type="PANTHER" id="PTHR47244">
    <property type="entry name" value="PROTEIN-TYROSINE-PHOSPHATASE IBR5"/>
    <property type="match status" value="1"/>
</dbReference>
<dbReference type="AlphaFoldDB" id="A0AAW1QAT0"/>
<dbReference type="GO" id="GO:0009738">
    <property type="term" value="P:abscisic acid-activated signaling pathway"/>
    <property type="evidence" value="ECO:0007669"/>
    <property type="project" value="InterPro"/>
</dbReference>
<evidence type="ECO:0000256" key="2">
    <source>
        <dbReference type="ARBA" id="ARBA00022912"/>
    </source>
</evidence>
<dbReference type="PROSITE" id="PS00383">
    <property type="entry name" value="TYR_PHOSPHATASE_1"/>
    <property type="match status" value="1"/>
</dbReference>
<name>A0AAW1QAT0_9CHLO</name>
<dbReference type="EMBL" id="JALJOR010000004">
    <property type="protein sequence ID" value="KAK9818092.1"/>
    <property type="molecule type" value="Genomic_DNA"/>
</dbReference>
<feature type="domain" description="Tyrosine-protein phosphatase" evidence="4">
    <location>
        <begin position="48"/>
        <end position="183"/>
    </location>
</feature>
<dbReference type="SMART" id="SM00195">
    <property type="entry name" value="DSPc"/>
    <property type="match status" value="1"/>
</dbReference>
<dbReference type="GO" id="GO:0005634">
    <property type="term" value="C:nucleus"/>
    <property type="evidence" value="ECO:0007669"/>
    <property type="project" value="TreeGrafter"/>
</dbReference>
<dbReference type="InterPro" id="IPR020422">
    <property type="entry name" value="TYR_PHOSPHATASE_DUAL_dom"/>
</dbReference>
<feature type="domain" description="Tyrosine specific protein phosphatases" evidence="5">
    <location>
        <begin position="104"/>
        <end position="172"/>
    </location>
</feature>
<dbReference type="InterPro" id="IPR029021">
    <property type="entry name" value="Prot-tyrosine_phosphatase-like"/>
</dbReference>
<keyword evidence="1" id="KW-0378">Hydrolase</keyword>
<dbReference type="PROSITE" id="PS50054">
    <property type="entry name" value="TYR_PHOSPHATASE_DUAL"/>
    <property type="match status" value="1"/>
</dbReference>